<organism evidence="1 2">
    <name type="scientific">Labedella phragmitis</name>
    <dbReference type="NCBI Taxonomy" id="2498849"/>
    <lineage>
        <taxon>Bacteria</taxon>
        <taxon>Bacillati</taxon>
        <taxon>Actinomycetota</taxon>
        <taxon>Actinomycetes</taxon>
        <taxon>Micrococcales</taxon>
        <taxon>Microbacteriaceae</taxon>
        <taxon>Labedella</taxon>
    </lineage>
</organism>
<comment type="caution">
    <text evidence="1">The sequence shown here is derived from an EMBL/GenBank/DDBJ whole genome shotgun (WGS) entry which is preliminary data.</text>
</comment>
<keyword evidence="2" id="KW-1185">Reference proteome</keyword>
<evidence type="ECO:0000313" key="2">
    <source>
        <dbReference type="Proteomes" id="UP000288547"/>
    </source>
</evidence>
<proteinExistence type="predicted"/>
<dbReference type="EMBL" id="RZNB01000001">
    <property type="protein sequence ID" value="RWZ53186.1"/>
    <property type="molecule type" value="Genomic_DNA"/>
</dbReference>
<reference evidence="1 2" key="1">
    <citation type="submission" date="2018-12" db="EMBL/GenBank/DDBJ databases">
        <authorList>
            <person name="Li F."/>
        </authorList>
    </citation>
    <scope>NUCLEOTIDE SEQUENCE [LARGE SCALE GENOMIC DNA]</scope>
    <source>
        <strain evidence="1 2">11W25H-1</strain>
    </source>
</reference>
<name>A0A444PZA2_9MICO</name>
<gene>
    <name evidence="1" type="ORF">ELQ90_04515</name>
</gene>
<dbReference type="OrthoDB" id="5074912at2"/>
<evidence type="ECO:0000313" key="1">
    <source>
        <dbReference type="EMBL" id="RWZ53186.1"/>
    </source>
</evidence>
<sequence>MDLRDSLRRLGDPHSTEFGVVSSVALGALSLIDPAALTPGRRAAYRTALAAVTGAMTWMAARSEFASLEARVGTTVGATGTVLGLAEAGEAVDARMQRGLVRMGIRRPRAVIAATSVAFAAATFLADRAWSLRAVPDPEALGWEDRMLPDPVRVLTSALLARTDAFGAPELRAQLETARERTFTDERFQSPSFVQFVVADDAPLAVPGNAAFPVTARFAAPDGTLYVVTLAIGEGRLASLEVVEVTDDGEEPTSEMDRWPEAHEVTLHVETPHGTVPLG</sequence>
<accession>A0A444PZA2</accession>
<dbReference type="Proteomes" id="UP000288547">
    <property type="component" value="Unassembled WGS sequence"/>
</dbReference>
<protein>
    <submittedName>
        <fullName evidence="1">Uncharacterized protein</fullName>
    </submittedName>
</protein>
<dbReference type="RefSeq" id="WP_128494030.1">
    <property type="nucleotide sequence ID" value="NZ_RZNB01000001.1"/>
</dbReference>
<dbReference type="AlphaFoldDB" id="A0A444PZA2"/>